<dbReference type="EMBL" id="BONH01000007">
    <property type="protein sequence ID" value="GIF96901.1"/>
    <property type="molecule type" value="Genomic_DNA"/>
</dbReference>
<evidence type="ECO:0000313" key="2">
    <source>
        <dbReference type="Proteomes" id="UP000659904"/>
    </source>
</evidence>
<proteinExistence type="predicted"/>
<dbReference type="Gene3D" id="3.10.450.50">
    <property type="match status" value="1"/>
</dbReference>
<reference evidence="1 2" key="1">
    <citation type="submission" date="2021-01" db="EMBL/GenBank/DDBJ databases">
        <title>Whole genome shotgun sequence of Catellatospora citrea NBRC 14495.</title>
        <authorList>
            <person name="Komaki H."/>
            <person name="Tamura T."/>
        </authorList>
    </citation>
    <scope>NUCLEOTIDE SEQUENCE [LARGE SCALE GENOMIC DNA]</scope>
    <source>
        <strain evidence="1 2">NBRC 14495</strain>
    </source>
</reference>
<dbReference type="RefSeq" id="WP_120314782.1">
    <property type="nucleotide sequence ID" value="NZ_BONH01000007.1"/>
</dbReference>
<keyword evidence="2" id="KW-1185">Reference proteome</keyword>
<organism evidence="1 2">
    <name type="scientific">Catellatospora citrea</name>
    <dbReference type="NCBI Taxonomy" id="53366"/>
    <lineage>
        <taxon>Bacteria</taxon>
        <taxon>Bacillati</taxon>
        <taxon>Actinomycetota</taxon>
        <taxon>Actinomycetes</taxon>
        <taxon>Micromonosporales</taxon>
        <taxon>Micromonosporaceae</taxon>
        <taxon>Catellatospora</taxon>
    </lineage>
</organism>
<dbReference type="AlphaFoldDB" id="A0A8J3KBG7"/>
<comment type="caution">
    <text evidence="1">The sequence shown here is derived from an EMBL/GenBank/DDBJ whole genome shotgun (WGS) entry which is preliminary data.</text>
</comment>
<sequence length="122" mass="13398">MSNVNWAEATTITPDQLPVAITSYLLAHGRRDTETELASYTADAVVTDDGHTYRGPAEIRNWLASAASEYTFTTELVGASRVDQTHYDVHQHLEGDFPGGTADLHYRFTMRGASIAELVITP</sequence>
<gene>
    <name evidence="1" type="ORF">Cci01nite_19950</name>
</gene>
<dbReference type="Proteomes" id="UP000659904">
    <property type="component" value="Unassembled WGS sequence"/>
</dbReference>
<evidence type="ECO:0008006" key="3">
    <source>
        <dbReference type="Google" id="ProtNLM"/>
    </source>
</evidence>
<dbReference type="SUPFAM" id="SSF54427">
    <property type="entry name" value="NTF2-like"/>
    <property type="match status" value="1"/>
</dbReference>
<accession>A0A8J3KBG7</accession>
<evidence type="ECO:0000313" key="1">
    <source>
        <dbReference type="EMBL" id="GIF96901.1"/>
    </source>
</evidence>
<name>A0A8J3KBG7_9ACTN</name>
<dbReference type="InterPro" id="IPR032710">
    <property type="entry name" value="NTF2-like_dom_sf"/>
</dbReference>
<protein>
    <recommendedName>
        <fullName evidence="3">SnoaL-like protein</fullName>
    </recommendedName>
</protein>